<evidence type="ECO:0000313" key="1">
    <source>
        <dbReference type="EMBL" id="KAK4678542.1"/>
    </source>
</evidence>
<organism evidence="1 2">
    <name type="scientific">Podospora pseudoanserina</name>
    <dbReference type="NCBI Taxonomy" id="2609844"/>
    <lineage>
        <taxon>Eukaryota</taxon>
        <taxon>Fungi</taxon>
        <taxon>Dikarya</taxon>
        <taxon>Ascomycota</taxon>
        <taxon>Pezizomycotina</taxon>
        <taxon>Sordariomycetes</taxon>
        <taxon>Sordariomycetidae</taxon>
        <taxon>Sordariales</taxon>
        <taxon>Podosporaceae</taxon>
        <taxon>Podospora</taxon>
    </lineage>
</organism>
<dbReference type="Proteomes" id="UP001323617">
    <property type="component" value="Unassembled WGS sequence"/>
</dbReference>
<comment type="caution">
    <text evidence="1">The sequence shown here is derived from an EMBL/GenBank/DDBJ whole genome shotgun (WGS) entry which is preliminary data.</text>
</comment>
<proteinExistence type="predicted"/>
<keyword evidence="2" id="KW-1185">Reference proteome</keyword>
<dbReference type="RefSeq" id="XP_062802012.1">
    <property type="nucleotide sequence ID" value="XM_062945967.1"/>
</dbReference>
<gene>
    <name evidence="1" type="ORF">QC764_308585</name>
</gene>
<sequence>MGPVYTFLHNHIYRRWFKPYRTEIEGRCFLCKLLYLKDAYHTHYAESDHLDPTQDSIDEFISLNKALYAAVEAYPKLYLTEPIVRRKYEMSNERGCRETIARENPTQRYVLQHLFKALLLIVVPVRCRYQPSAEIGSLPVFLVRTGMEGDLSAPIDFQAIPQDKILTFATKLNENVIKVALKTAVDFLSALESREVAAVGLRPDPGMGLGKSMIGMQWTTMKRERRNMRQIKEGNYHLPPDGNFIWYGITEEEYKRRTGEK</sequence>
<name>A0ABR0IDS4_9PEZI</name>
<reference evidence="1 2" key="1">
    <citation type="journal article" date="2023" name="bioRxiv">
        <title>High-quality genome assemblies of four members of thePodospora anserinaspecies complex.</title>
        <authorList>
            <person name="Ament-Velasquez S.L."/>
            <person name="Vogan A.A."/>
            <person name="Wallerman O."/>
            <person name="Hartmann F."/>
            <person name="Gautier V."/>
            <person name="Silar P."/>
            <person name="Giraud T."/>
            <person name="Johannesson H."/>
        </authorList>
    </citation>
    <scope>NUCLEOTIDE SEQUENCE [LARGE SCALE GENOMIC DNA]</scope>
    <source>
        <strain evidence="1 2">CBS 124.78</strain>
    </source>
</reference>
<dbReference type="EMBL" id="JAFFHC010000003">
    <property type="protein sequence ID" value="KAK4678542.1"/>
    <property type="molecule type" value="Genomic_DNA"/>
</dbReference>
<accession>A0ABR0IDS4</accession>
<dbReference type="GeneID" id="87966832"/>
<evidence type="ECO:0000313" key="2">
    <source>
        <dbReference type="Proteomes" id="UP001323617"/>
    </source>
</evidence>
<evidence type="ECO:0008006" key="3">
    <source>
        <dbReference type="Google" id="ProtNLM"/>
    </source>
</evidence>
<protein>
    <recommendedName>
        <fullName evidence="3">C2H2-type domain-containing protein</fullName>
    </recommendedName>
</protein>